<dbReference type="SUPFAM" id="SSF81606">
    <property type="entry name" value="PP2C-like"/>
    <property type="match status" value="1"/>
</dbReference>
<dbReference type="InterPro" id="IPR000719">
    <property type="entry name" value="Prot_kinase_dom"/>
</dbReference>
<reference evidence="4" key="1">
    <citation type="submission" date="2020-01" db="EMBL/GenBank/DDBJ databases">
        <authorList>
            <person name="Meier V. D."/>
            <person name="Meier V D."/>
        </authorList>
    </citation>
    <scope>NUCLEOTIDE SEQUENCE</scope>
    <source>
        <strain evidence="4">HLG_WM_MAG_04</strain>
    </source>
</reference>
<name>A0A6S6SW94_9BACT</name>
<dbReference type="InterPro" id="IPR008271">
    <property type="entry name" value="Ser/Thr_kinase_AS"/>
</dbReference>
<dbReference type="PROSITE" id="PS50011">
    <property type="entry name" value="PROTEIN_KINASE_DOM"/>
    <property type="match status" value="1"/>
</dbReference>
<dbReference type="AlphaFoldDB" id="A0A6S6SW94"/>
<dbReference type="SMART" id="SM00220">
    <property type="entry name" value="S_TKc"/>
    <property type="match status" value="1"/>
</dbReference>
<feature type="domain" description="Protein kinase" evidence="2">
    <location>
        <begin position="189"/>
        <end position="509"/>
    </location>
</feature>
<dbReference type="GO" id="GO:0004674">
    <property type="term" value="F:protein serine/threonine kinase activity"/>
    <property type="evidence" value="ECO:0007669"/>
    <property type="project" value="InterPro"/>
</dbReference>
<dbReference type="InterPro" id="IPR011009">
    <property type="entry name" value="Kinase-like_dom_sf"/>
</dbReference>
<dbReference type="Gene3D" id="1.10.510.10">
    <property type="entry name" value="Transferase(Phosphotransferase) domain 1"/>
    <property type="match status" value="1"/>
</dbReference>
<dbReference type="GO" id="GO:0005737">
    <property type="term" value="C:cytoplasm"/>
    <property type="evidence" value="ECO:0007669"/>
    <property type="project" value="TreeGrafter"/>
</dbReference>
<sequence>MGKQNINTSGFSLAKRKELRGDDYFDVKTIENLSIAIVCDGVGSAEEGAQAAKRVTTHLMSNFKSRPLSWSIEKSIKLFIKSINAILYEESIINYERPELVTTLTLVIIEGNRLYGANVGDSRVYLKRENILTQLSNDHALEEEGYEGVLTKAIGIDAEVEPYYFENIINKDDKILLCSDGLYTVMNDNQLEDGIGNGAHYLVKKASSLMEDDLPDDTTAVTIDILGIDQVQELKKQKLIIPKILELGMEIDGYKLEKSLIQNDRTWLCSNKGKNYVLKFAPLDAIENPNILDLFVKEAWNAKRLKAGFFPKTVIPKNRTHRYYVMKVVEGIDLKAYLKKRKLSVDDTINLAKMLLNMSQYLIKFDLVHGDIKPENIMIYKRDGKHVFKVIDFGSVTELYSINSNAGTPSYLAPERFRGASINESSELYSIGATLYESLTQAFPFGEIEPFQRPVFKKVTPLSQYNKNIPEWLMSIILRATEKENNLRYKYYSEMMYELKNPLKVKPYFDKEATLLEREPILVYRSLFTVSFMLNLVLLGYLLD</sequence>
<dbReference type="Gene3D" id="3.60.40.10">
    <property type="entry name" value="PPM-type phosphatase domain"/>
    <property type="match status" value="1"/>
</dbReference>
<dbReference type="Pfam" id="PF00069">
    <property type="entry name" value="Pkinase"/>
    <property type="match status" value="1"/>
</dbReference>
<gene>
    <name evidence="4" type="ORF">HELGO_WM17784</name>
</gene>
<dbReference type="GO" id="GO:0005524">
    <property type="term" value="F:ATP binding"/>
    <property type="evidence" value="ECO:0007669"/>
    <property type="project" value="InterPro"/>
</dbReference>
<keyword evidence="1" id="KW-0472">Membrane</keyword>
<accession>A0A6S6SW94</accession>
<dbReference type="InterPro" id="IPR045269">
    <property type="entry name" value="Atg1-like"/>
</dbReference>
<dbReference type="EMBL" id="CACVAX010000029">
    <property type="protein sequence ID" value="CAA6810364.1"/>
    <property type="molecule type" value="Genomic_DNA"/>
</dbReference>
<organism evidence="4">
    <name type="scientific">uncultured Sulfurovum sp</name>
    <dbReference type="NCBI Taxonomy" id="269237"/>
    <lineage>
        <taxon>Bacteria</taxon>
        <taxon>Pseudomonadati</taxon>
        <taxon>Campylobacterota</taxon>
        <taxon>Epsilonproteobacteria</taxon>
        <taxon>Campylobacterales</taxon>
        <taxon>Sulfurovaceae</taxon>
        <taxon>Sulfurovum</taxon>
        <taxon>environmental samples</taxon>
    </lineage>
</organism>
<protein>
    <submittedName>
        <fullName evidence="4">Protein serine/threonine phosphatase PrpC, regulation of stationary phase</fullName>
    </submittedName>
</protein>
<dbReference type="SUPFAM" id="SSF56112">
    <property type="entry name" value="Protein kinase-like (PK-like)"/>
    <property type="match status" value="1"/>
</dbReference>
<dbReference type="SMART" id="SM00331">
    <property type="entry name" value="PP2C_SIG"/>
    <property type="match status" value="1"/>
</dbReference>
<dbReference type="CDD" id="cd00143">
    <property type="entry name" value="PP2Cc"/>
    <property type="match status" value="1"/>
</dbReference>
<dbReference type="InterPro" id="IPR036457">
    <property type="entry name" value="PPM-type-like_dom_sf"/>
</dbReference>
<dbReference type="PANTHER" id="PTHR24348">
    <property type="entry name" value="SERINE/THREONINE-PROTEIN KINASE UNC-51-RELATED"/>
    <property type="match status" value="1"/>
</dbReference>
<dbReference type="PROSITE" id="PS51746">
    <property type="entry name" value="PPM_2"/>
    <property type="match status" value="1"/>
</dbReference>
<feature type="transmembrane region" description="Helical" evidence="1">
    <location>
        <begin position="522"/>
        <end position="543"/>
    </location>
</feature>
<dbReference type="CDD" id="cd14014">
    <property type="entry name" value="STKc_PknB_like"/>
    <property type="match status" value="1"/>
</dbReference>
<evidence type="ECO:0000313" key="4">
    <source>
        <dbReference type="EMBL" id="CAA6810364.1"/>
    </source>
</evidence>
<feature type="domain" description="PPM-type phosphatase" evidence="3">
    <location>
        <begin position="8"/>
        <end position="225"/>
    </location>
</feature>
<evidence type="ECO:0000259" key="3">
    <source>
        <dbReference type="PROSITE" id="PS51746"/>
    </source>
</evidence>
<dbReference type="SMART" id="SM00332">
    <property type="entry name" value="PP2Cc"/>
    <property type="match status" value="1"/>
</dbReference>
<evidence type="ECO:0000259" key="2">
    <source>
        <dbReference type="PROSITE" id="PS50011"/>
    </source>
</evidence>
<dbReference type="PROSITE" id="PS00108">
    <property type="entry name" value="PROTEIN_KINASE_ST"/>
    <property type="match status" value="1"/>
</dbReference>
<dbReference type="Pfam" id="PF13672">
    <property type="entry name" value="PP2C_2"/>
    <property type="match status" value="1"/>
</dbReference>
<keyword evidence="1" id="KW-0812">Transmembrane</keyword>
<evidence type="ECO:0000256" key="1">
    <source>
        <dbReference type="SAM" id="Phobius"/>
    </source>
</evidence>
<keyword evidence="1" id="KW-1133">Transmembrane helix</keyword>
<dbReference type="InterPro" id="IPR001932">
    <property type="entry name" value="PPM-type_phosphatase-like_dom"/>
</dbReference>
<proteinExistence type="predicted"/>